<comment type="caution">
    <text evidence="3">The sequence shown here is derived from an EMBL/GenBank/DDBJ whole genome shotgun (WGS) entry which is preliminary data.</text>
</comment>
<evidence type="ECO:0000313" key="4">
    <source>
        <dbReference type="Proteomes" id="UP001302676"/>
    </source>
</evidence>
<dbReference type="FunFam" id="3.30.70.360:FF:000004">
    <property type="entry name" value="Peptidase M20 domain-containing protein 2"/>
    <property type="match status" value="1"/>
</dbReference>
<dbReference type="SUPFAM" id="SSF53187">
    <property type="entry name" value="Zn-dependent exopeptidases"/>
    <property type="match status" value="1"/>
</dbReference>
<reference evidence="3" key="1">
    <citation type="journal article" date="2023" name="Mol. Phylogenet. Evol.">
        <title>Genome-scale phylogeny and comparative genomics of the fungal order Sordariales.</title>
        <authorList>
            <person name="Hensen N."/>
            <person name="Bonometti L."/>
            <person name="Westerberg I."/>
            <person name="Brannstrom I.O."/>
            <person name="Guillou S."/>
            <person name="Cros-Aarteil S."/>
            <person name="Calhoun S."/>
            <person name="Haridas S."/>
            <person name="Kuo A."/>
            <person name="Mondo S."/>
            <person name="Pangilinan J."/>
            <person name="Riley R."/>
            <person name="LaButti K."/>
            <person name="Andreopoulos B."/>
            <person name="Lipzen A."/>
            <person name="Chen C."/>
            <person name="Yan M."/>
            <person name="Daum C."/>
            <person name="Ng V."/>
            <person name="Clum A."/>
            <person name="Steindorff A."/>
            <person name="Ohm R.A."/>
            <person name="Martin F."/>
            <person name="Silar P."/>
            <person name="Natvig D.O."/>
            <person name="Lalanne C."/>
            <person name="Gautier V."/>
            <person name="Ament-Velasquez S.L."/>
            <person name="Kruys A."/>
            <person name="Hutchinson M.I."/>
            <person name="Powell A.J."/>
            <person name="Barry K."/>
            <person name="Miller A.N."/>
            <person name="Grigoriev I.V."/>
            <person name="Debuchy R."/>
            <person name="Gladieux P."/>
            <person name="Hiltunen Thoren M."/>
            <person name="Johannesson H."/>
        </authorList>
    </citation>
    <scope>NUCLEOTIDE SEQUENCE</scope>
    <source>
        <strain evidence="3">CBS 141.50</strain>
    </source>
</reference>
<evidence type="ECO:0000259" key="2">
    <source>
        <dbReference type="Pfam" id="PF07687"/>
    </source>
</evidence>
<dbReference type="RefSeq" id="XP_062636117.1">
    <property type="nucleotide sequence ID" value="XM_062781106.1"/>
</dbReference>
<evidence type="ECO:0000313" key="3">
    <source>
        <dbReference type="EMBL" id="KAK4142746.1"/>
    </source>
</evidence>
<dbReference type="InterPro" id="IPR017144">
    <property type="entry name" value="Xaa-Arg_dipeptidase"/>
</dbReference>
<dbReference type="PIRSF" id="PIRSF037226">
    <property type="entry name" value="Amidohydrolase_ACY1L2_prd"/>
    <property type="match status" value="1"/>
</dbReference>
<comment type="similarity">
    <text evidence="1">Belongs to the peptidase M20A family.</text>
</comment>
<dbReference type="Pfam" id="PF07687">
    <property type="entry name" value="M20_dimer"/>
    <property type="match status" value="1"/>
</dbReference>
<dbReference type="EMBL" id="MU853594">
    <property type="protein sequence ID" value="KAK4142746.1"/>
    <property type="molecule type" value="Genomic_DNA"/>
</dbReference>
<dbReference type="PANTHER" id="PTHR30575:SF4">
    <property type="entry name" value="PEPTIDASE M20 DOMAIN-CONTAINING PROTEIN 2"/>
    <property type="match status" value="1"/>
</dbReference>
<name>A0AAN6ZMK4_9PEZI</name>
<keyword evidence="4" id="KW-1185">Reference proteome</keyword>
<dbReference type="CDD" id="cd03887">
    <property type="entry name" value="M20_Acy1L2"/>
    <property type="match status" value="1"/>
</dbReference>
<organism evidence="3 4">
    <name type="scientific">Dichotomopilus funicola</name>
    <dbReference type="NCBI Taxonomy" id="1934379"/>
    <lineage>
        <taxon>Eukaryota</taxon>
        <taxon>Fungi</taxon>
        <taxon>Dikarya</taxon>
        <taxon>Ascomycota</taxon>
        <taxon>Pezizomycotina</taxon>
        <taxon>Sordariomycetes</taxon>
        <taxon>Sordariomycetidae</taxon>
        <taxon>Sordariales</taxon>
        <taxon>Chaetomiaceae</taxon>
        <taxon>Dichotomopilus</taxon>
    </lineage>
</organism>
<proteinExistence type="inferred from homology"/>
<dbReference type="AlphaFoldDB" id="A0AAN6ZMK4"/>
<dbReference type="InterPro" id="IPR011650">
    <property type="entry name" value="Peptidase_M20_dimer"/>
</dbReference>
<evidence type="ECO:0000256" key="1">
    <source>
        <dbReference type="PIRNR" id="PIRNR037226"/>
    </source>
</evidence>
<protein>
    <recommendedName>
        <fullName evidence="1">Peptidase M20 domain-containing protein 2</fullName>
    </recommendedName>
</protein>
<dbReference type="InterPro" id="IPR036264">
    <property type="entry name" value="Bact_exopeptidase_dim_dom"/>
</dbReference>
<dbReference type="PANTHER" id="PTHR30575">
    <property type="entry name" value="PEPTIDASE M20"/>
    <property type="match status" value="1"/>
</dbReference>
<dbReference type="InterPro" id="IPR052030">
    <property type="entry name" value="Peptidase_M20/M20A_hydrolases"/>
</dbReference>
<dbReference type="GeneID" id="87817719"/>
<dbReference type="Gene3D" id="3.40.630.10">
    <property type="entry name" value="Zn peptidases"/>
    <property type="match status" value="1"/>
</dbReference>
<dbReference type="Gene3D" id="3.30.70.360">
    <property type="match status" value="1"/>
</dbReference>
<accession>A0AAN6ZMK4</accession>
<dbReference type="SUPFAM" id="SSF55031">
    <property type="entry name" value="Bacterial exopeptidase dimerisation domain"/>
    <property type="match status" value="1"/>
</dbReference>
<dbReference type="GO" id="GO:0016805">
    <property type="term" value="F:dipeptidase activity"/>
    <property type="evidence" value="ECO:0007669"/>
    <property type="project" value="InterPro"/>
</dbReference>
<feature type="domain" description="Peptidase M20 dimerisation" evidence="2">
    <location>
        <begin position="201"/>
        <end position="296"/>
    </location>
</feature>
<dbReference type="Proteomes" id="UP001302676">
    <property type="component" value="Unassembled WGS sequence"/>
</dbReference>
<reference evidence="3" key="2">
    <citation type="submission" date="2023-05" db="EMBL/GenBank/DDBJ databases">
        <authorList>
            <consortium name="Lawrence Berkeley National Laboratory"/>
            <person name="Steindorff A."/>
            <person name="Hensen N."/>
            <person name="Bonometti L."/>
            <person name="Westerberg I."/>
            <person name="Brannstrom I.O."/>
            <person name="Guillou S."/>
            <person name="Cros-Aarteil S."/>
            <person name="Calhoun S."/>
            <person name="Haridas S."/>
            <person name="Kuo A."/>
            <person name="Mondo S."/>
            <person name="Pangilinan J."/>
            <person name="Riley R."/>
            <person name="Labutti K."/>
            <person name="Andreopoulos B."/>
            <person name="Lipzen A."/>
            <person name="Chen C."/>
            <person name="Yanf M."/>
            <person name="Daum C."/>
            <person name="Ng V."/>
            <person name="Clum A."/>
            <person name="Ohm R."/>
            <person name="Martin F."/>
            <person name="Silar P."/>
            <person name="Natvig D."/>
            <person name="Lalanne C."/>
            <person name="Gautier V."/>
            <person name="Ament-Velasquez S.L."/>
            <person name="Kruys A."/>
            <person name="Hutchinson M.I."/>
            <person name="Powell A.J."/>
            <person name="Barry K."/>
            <person name="Miller A.N."/>
            <person name="Grigoriev I.V."/>
            <person name="Debuchy R."/>
            <person name="Gladieux P."/>
            <person name="Thoren M.H."/>
            <person name="Johannesson H."/>
        </authorList>
    </citation>
    <scope>NUCLEOTIDE SEQUENCE</scope>
    <source>
        <strain evidence="3">CBS 141.50</strain>
    </source>
</reference>
<sequence>MEEDSFVFVEIEDIIQQPQQNPSHNPRASEYFHDVEKCLDNLEVPLWELNSFIHKNPELAFREFKAHNALTEFLKLRPCWRVMPSAYGMETAWVAEYDSGHAGPVVSFNVEMDALPDLGHACGHNLIASASMAAGLATAEVMKRHKLAGKVILFGTPGEEGYKGGKILFLEKGAYENVDVSLISHPGILHNSPLVRTTAFARLEVEYFGRAAHGGKEPWKGINALDALVISYNAVAALRQQTMPGDVIGIAITNGGGKATNIIHSYAACVCMLHTRTALRLEELQQKVRACFRAGAEATGSGINITWTPGYEDHMPNRVLAASYTKYWDLIPDPPQPPIPEPGPGEESFTWVPSSTDQGNLSHAMPSINVSFAIPPGPKAGQPHTPDFEGAAGTREAFRRALRVGKALAGTAIDVLTQPALLDEVRKQWEHDMDSIGRQELMNQGGWLLYDGRDQRHWNYKS</sequence>
<gene>
    <name evidence="3" type="ORF">C8A04DRAFT_29704</name>
</gene>